<dbReference type="EMBL" id="NBAQ01000002">
    <property type="protein sequence ID" value="POQ05504.1"/>
    <property type="molecule type" value="Genomic_DNA"/>
</dbReference>
<dbReference type="Proteomes" id="UP000237295">
    <property type="component" value="Unassembled WGS sequence"/>
</dbReference>
<accession>A0AAE5SAF7</accession>
<proteinExistence type="predicted"/>
<evidence type="ECO:0000313" key="1">
    <source>
        <dbReference type="EMBL" id="POQ05504.1"/>
    </source>
</evidence>
<comment type="caution">
    <text evidence="1">The sequence shown here is derived from an EMBL/GenBank/DDBJ whole genome shotgun (WGS) entry which is preliminary data.</text>
</comment>
<gene>
    <name evidence="1" type="ORF">CXB42_05015</name>
</gene>
<dbReference type="AlphaFoldDB" id="A0AAE5SAF7"/>
<reference evidence="1 2" key="1">
    <citation type="submission" date="2017-03" db="EMBL/GenBank/DDBJ databases">
        <authorList>
            <person name="Hulin M.T."/>
        </authorList>
    </citation>
    <scope>NUCLEOTIDE SEQUENCE [LARGE SCALE GENOMIC DNA]</scope>
    <source>
        <strain evidence="1 2">5264</strain>
    </source>
</reference>
<organism evidence="1 2">
    <name type="scientific">Pseudomonas syringae pv. syringae</name>
    <dbReference type="NCBI Taxonomy" id="321"/>
    <lineage>
        <taxon>Bacteria</taxon>
        <taxon>Pseudomonadati</taxon>
        <taxon>Pseudomonadota</taxon>
        <taxon>Gammaproteobacteria</taxon>
        <taxon>Pseudomonadales</taxon>
        <taxon>Pseudomonadaceae</taxon>
        <taxon>Pseudomonas</taxon>
        <taxon>Pseudomonas syringae</taxon>
    </lineage>
</organism>
<protein>
    <submittedName>
        <fullName evidence="1">Uncharacterized protein</fullName>
    </submittedName>
</protein>
<name>A0AAE5SAF7_PSESY</name>
<sequence length="82" mass="9744">MRYQIGQHGIGGRDESWFYAEYEAETGKAYWVHEWQNMNHNLQVNEGERKIELQEAGSEQYYSNAVAIIREKHPEWSQVEVL</sequence>
<evidence type="ECO:0000313" key="2">
    <source>
        <dbReference type="Proteomes" id="UP000237295"/>
    </source>
</evidence>
<dbReference type="RefSeq" id="WP_103693226.1">
    <property type="nucleotide sequence ID" value="NZ_NBAQ01000002.1"/>
</dbReference>